<evidence type="ECO:0000256" key="7">
    <source>
        <dbReference type="ARBA" id="ARBA00023303"/>
    </source>
</evidence>
<feature type="transmembrane region" description="Helical" evidence="8">
    <location>
        <begin position="377"/>
        <end position="398"/>
    </location>
</feature>
<feature type="transmembrane region" description="Helical" evidence="8">
    <location>
        <begin position="268"/>
        <end position="289"/>
    </location>
</feature>
<dbReference type="Gene3D" id="1.10.287.70">
    <property type="match status" value="2"/>
</dbReference>
<feature type="domain" description="Potassium channel" evidence="9">
    <location>
        <begin position="221"/>
        <end position="292"/>
    </location>
</feature>
<protein>
    <recommendedName>
        <fullName evidence="9">Potassium channel domain-containing protein</fullName>
    </recommendedName>
</protein>
<evidence type="ECO:0000256" key="3">
    <source>
        <dbReference type="ARBA" id="ARBA00022692"/>
    </source>
</evidence>
<dbReference type="InterPro" id="IPR013099">
    <property type="entry name" value="K_chnl_dom"/>
</dbReference>
<evidence type="ECO:0000256" key="8">
    <source>
        <dbReference type="SAM" id="Phobius"/>
    </source>
</evidence>
<dbReference type="AlphaFoldDB" id="A0A875S688"/>
<keyword evidence="7" id="KW-0407">Ion channel</keyword>
<keyword evidence="2" id="KW-0813">Transport</keyword>
<dbReference type="GO" id="GO:0030322">
    <property type="term" value="P:stabilization of membrane potential"/>
    <property type="evidence" value="ECO:0007669"/>
    <property type="project" value="TreeGrafter"/>
</dbReference>
<evidence type="ECO:0000256" key="5">
    <source>
        <dbReference type="ARBA" id="ARBA00023065"/>
    </source>
</evidence>
<dbReference type="GeneID" id="62196000"/>
<evidence type="ECO:0000256" key="1">
    <source>
        <dbReference type="ARBA" id="ARBA00004141"/>
    </source>
</evidence>
<evidence type="ECO:0000259" key="9">
    <source>
        <dbReference type="Pfam" id="PF07885"/>
    </source>
</evidence>
<gene>
    <name evidence="10" type="ORF">FOA43_002599</name>
</gene>
<dbReference type="Pfam" id="PF07885">
    <property type="entry name" value="Ion_trans_2"/>
    <property type="match status" value="2"/>
</dbReference>
<feature type="transmembrane region" description="Helical" evidence="8">
    <location>
        <begin position="238"/>
        <end position="256"/>
    </location>
</feature>
<keyword evidence="5" id="KW-0406">Ion transport</keyword>
<feature type="transmembrane region" description="Helical" evidence="8">
    <location>
        <begin position="133"/>
        <end position="158"/>
    </location>
</feature>
<reference evidence="10" key="1">
    <citation type="submission" date="2020-10" db="EMBL/GenBank/DDBJ databases">
        <authorList>
            <person name="Roach M.J.R."/>
        </authorList>
    </citation>
    <scope>NUCLEOTIDE SEQUENCE</scope>
    <source>
        <strain evidence="10">CBS 1945</strain>
    </source>
</reference>
<evidence type="ECO:0000256" key="4">
    <source>
        <dbReference type="ARBA" id="ARBA00022989"/>
    </source>
</evidence>
<evidence type="ECO:0000256" key="2">
    <source>
        <dbReference type="ARBA" id="ARBA00022448"/>
    </source>
</evidence>
<dbReference type="EMBL" id="CP064813">
    <property type="protein sequence ID" value="QPG75249.1"/>
    <property type="molecule type" value="Genomic_DNA"/>
</dbReference>
<feature type="transmembrane region" description="Helical" evidence="8">
    <location>
        <begin position="343"/>
        <end position="365"/>
    </location>
</feature>
<proteinExistence type="predicted"/>
<dbReference type="Proteomes" id="UP000662931">
    <property type="component" value="Chromosome 2"/>
</dbReference>
<dbReference type="GO" id="GO:0005886">
    <property type="term" value="C:plasma membrane"/>
    <property type="evidence" value="ECO:0007669"/>
    <property type="project" value="TreeGrafter"/>
</dbReference>
<dbReference type="RefSeq" id="XP_038778814.1">
    <property type="nucleotide sequence ID" value="XM_038922886.1"/>
</dbReference>
<name>A0A875S688_EENNA</name>
<feature type="transmembrane region" description="Helical" evidence="8">
    <location>
        <begin position="170"/>
        <end position="192"/>
    </location>
</feature>
<keyword evidence="4 8" id="KW-1133">Transmembrane helix</keyword>
<keyword evidence="3 8" id="KW-0812">Transmembrane</keyword>
<feature type="transmembrane region" description="Helical" evidence="8">
    <location>
        <begin position="45"/>
        <end position="66"/>
    </location>
</feature>
<keyword evidence="11" id="KW-1185">Reference proteome</keyword>
<evidence type="ECO:0000256" key="6">
    <source>
        <dbReference type="ARBA" id="ARBA00023136"/>
    </source>
</evidence>
<evidence type="ECO:0000313" key="11">
    <source>
        <dbReference type="Proteomes" id="UP000662931"/>
    </source>
</evidence>
<organism evidence="10 11">
    <name type="scientific">Eeniella nana</name>
    <name type="common">Yeast</name>
    <name type="synonym">Brettanomyces nanus</name>
    <dbReference type="NCBI Taxonomy" id="13502"/>
    <lineage>
        <taxon>Eukaryota</taxon>
        <taxon>Fungi</taxon>
        <taxon>Dikarya</taxon>
        <taxon>Ascomycota</taxon>
        <taxon>Saccharomycotina</taxon>
        <taxon>Pichiomycetes</taxon>
        <taxon>Pichiales</taxon>
        <taxon>Pichiaceae</taxon>
        <taxon>Brettanomyces</taxon>
    </lineage>
</organism>
<feature type="transmembrane region" description="Helical" evidence="8">
    <location>
        <begin position="404"/>
        <end position="426"/>
    </location>
</feature>
<comment type="subcellular location">
    <subcellularLocation>
        <location evidence="1">Membrane</location>
        <topology evidence="1">Multi-pass membrane protein</topology>
    </subcellularLocation>
</comment>
<feature type="transmembrane region" description="Helical" evidence="8">
    <location>
        <begin position="98"/>
        <end position="121"/>
    </location>
</feature>
<accession>A0A875S688</accession>
<dbReference type="GO" id="GO:0015271">
    <property type="term" value="F:outward rectifier potassium channel activity"/>
    <property type="evidence" value="ECO:0007669"/>
    <property type="project" value="TreeGrafter"/>
</dbReference>
<dbReference type="PANTHER" id="PTHR11003:SF291">
    <property type="entry name" value="IP11374P"/>
    <property type="match status" value="1"/>
</dbReference>
<evidence type="ECO:0000313" key="10">
    <source>
        <dbReference type="EMBL" id="QPG75249.1"/>
    </source>
</evidence>
<dbReference type="PANTHER" id="PTHR11003">
    <property type="entry name" value="POTASSIUM CHANNEL, SUBFAMILY K"/>
    <property type="match status" value="1"/>
</dbReference>
<dbReference type="KEGG" id="bnn:FOA43_002599"/>
<dbReference type="SUPFAM" id="SSF81324">
    <property type="entry name" value="Voltage-gated potassium channels"/>
    <property type="match status" value="2"/>
</dbReference>
<feature type="domain" description="Potassium channel" evidence="9">
    <location>
        <begin position="351"/>
        <end position="421"/>
    </location>
</feature>
<dbReference type="OrthoDB" id="297496at2759"/>
<dbReference type="GO" id="GO:0022841">
    <property type="term" value="F:potassium ion leak channel activity"/>
    <property type="evidence" value="ECO:0007669"/>
    <property type="project" value="TreeGrafter"/>
</dbReference>
<dbReference type="InterPro" id="IPR003280">
    <property type="entry name" value="2pore_dom_K_chnl"/>
</dbReference>
<keyword evidence="6 8" id="KW-0472">Membrane</keyword>
<sequence>MVKYIYDHPPGLPRVATSVQDYYDTSLNTIEWRISNLNVVPGDRFFVFWFMLSSYFPLISGCIGPLSNMMSLFAIACAWKTKEDDSSDEIYSESPDEYWVYLLNGISVLLALISNFFLILNFRKKVRYTVSQVVSVSGWFLGSVILMALVIAYHAFFYQNHLDDDYILGYGFYFAIVTVCLHFLNFVLLFLNEMGFLLKKYQPVFNINDVQKSLIFQSLALSIWLITGSAMCMKLFDASFGFSLYYCIISIVTIGEQQDVPANSTAEGLTTVWILIGLVVFGLIVASVFDTVIDFSRSTLYWHRLATTKRVQLELKRGTIVGNQEAYQFMRGVDDMADISQKIHSLVTSSIVFSVIFLFGALGFCLIEHWSYSKACYFCFCCLMTLGCGGLIPVTVGGRVLFCVWALASIPSMTTLVSSLSGLIFSRLKKINDIDMYDIFFNITNNHHHFKLIAKLFRAKKDSIDLDDLDVLMHETDVSISKLSEKKESSSRGLPASTDDFNEVDVVSSKVPIKSVYAAVPLPTHPVDTLYSFIFNNNKLSSLEFINSPQFIDRVTMSTHLSNYIREGCEVVRYDKGRIQSARENLLKAFNFLDSSFDEQTFLRNYELTEGFDAVEPDVDTNTSKNVLKLPNGIIQTMFHKKNDFVLKNLSSFQILLSELKKAMLLMCLKPEFQYTFEDWDRFLQLTQNSDYLEDNENGQFWIGDRSPLGYPNLEPQYFAMTYLRHLESKLHRFAWDYDMDNYKPNEKPIDVAKVNHQ</sequence>